<keyword evidence="1" id="KW-0175">Coiled coil</keyword>
<comment type="caution">
    <text evidence="4">The sequence shown here is derived from an EMBL/GenBank/DDBJ whole genome shotgun (WGS) entry which is preliminary data.</text>
</comment>
<evidence type="ECO:0000256" key="3">
    <source>
        <dbReference type="SAM" id="Phobius"/>
    </source>
</evidence>
<evidence type="ECO:0000256" key="1">
    <source>
        <dbReference type="SAM" id="Coils"/>
    </source>
</evidence>
<dbReference type="AlphaFoldDB" id="A0A7C8NAE7"/>
<proteinExistence type="predicted"/>
<feature type="compositionally biased region" description="Basic and acidic residues" evidence="2">
    <location>
        <begin position="43"/>
        <end position="57"/>
    </location>
</feature>
<evidence type="ECO:0000256" key="2">
    <source>
        <dbReference type="SAM" id="MobiDB-lite"/>
    </source>
</evidence>
<evidence type="ECO:0000313" key="4">
    <source>
        <dbReference type="EMBL" id="KAF3111298.1"/>
    </source>
</evidence>
<accession>A0A7C8NAE7</accession>
<evidence type="ECO:0000313" key="5">
    <source>
        <dbReference type="Proteomes" id="UP000475325"/>
    </source>
</evidence>
<gene>
    <name evidence="4" type="ORF">TWF102_006971</name>
</gene>
<feature type="transmembrane region" description="Helical" evidence="3">
    <location>
        <begin position="238"/>
        <end position="257"/>
    </location>
</feature>
<feature type="coiled-coil region" evidence="1">
    <location>
        <begin position="104"/>
        <end position="216"/>
    </location>
</feature>
<protein>
    <submittedName>
        <fullName evidence="4">Uncharacterized protein</fullName>
    </submittedName>
</protein>
<feature type="region of interest" description="Disordered" evidence="2">
    <location>
        <begin position="25"/>
        <end position="67"/>
    </location>
</feature>
<name>A0A7C8NAE7_ORBOL</name>
<organism evidence="4 5">
    <name type="scientific">Orbilia oligospora</name>
    <name type="common">Nematode-trapping fungus</name>
    <name type="synonym">Arthrobotrys oligospora</name>
    <dbReference type="NCBI Taxonomy" id="2813651"/>
    <lineage>
        <taxon>Eukaryota</taxon>
        <taxon>Fungi</taxon>
        <taxon>Dikarya</taxon>
        <taxon>Ascomycota</taxon>
        <taxon>Pezizomycotina</taxon>
        <taxon>Orbiliomycetes</taxon>
        <taxon>Orbiliales</taxon>
        <taxon>Orbiliaceae</taxon>
        <taxon>Orbilia</taxon>
    </lineage>
</organism>
<keyword evidence="3" id="KW-1133">Transmembrane helix</keyword>
<keyword evidence="3" id="KW-0812">Transmembrane</keyword>
<keyword evidence="3" id="KW-0472">Membrane</keyword>
<reference evidence="4 5" key="1">
    <citation type="submission" date="2019-06" db="EMBL/GenBank/DDBJ databases">
        <authorList>
            <person name="Palmer J.M."/>
        </authorList>
    </citation>
    <scope>NUCLEOTIDE SEQUENCE [LARGE SCALE GENOMIC DNA]</scope>
    <source>
        <strain evidence="4 5">TWF102</strain>
    </source>
</reference>
<dbReference type="EMBL" id="WIQW01000004">
    <property type="protein sequence ID" value="KAF3111298.1"/>
    <property type="molecule type" value="Genomic_DNA"/>
</dbReference>
<sequence>MDEAMRQPFPTRVVAQGLLQNPSQFEKFIFPKPPGAENAAEDDTFREPSNDENATKDDDSEAPSDDENAKRYTYFHHFLHKRLVQKEDEIKYLHSEYSLIESNYSQKSRRLNRYQSKNKRLRDEVDGFKIQVTKLTEERGRMMKKTSDLTLELKALSEEMLRKLDDLRSQNQKLSEEIFQKTRELDHSQSQIQKLLEEKSQNLRELNRAKLELADQDCKFASDKTSYCDAERWERQKLLFLWLFTVIIGTLLAVYMYRQFIAEVSKMNFLLAQKNLATEKFWTEVNTNVAKFWGLVGNISRSLASGITQAWSRVSLRREIFTSPPKLELPTFLKEFEFRPFIDFTLTKLSALRKVELRPFIDVPISALQKVKLPDFMNSALAKYSAIWEHQFRVFMKTALVTLSSLREVTLPAIRGLLARILFPVPAGISSSEEFPGLSTSHGIPTFPFT</sequence>
<dbReference type="Proteomes" id="UP000475325">
    <property type="component" value="Unassembled WGS sequence"/>
</dbReference>